<dbReference type="GO" id="GO:0016168">
    <property type="term" value="F:chlorophyll binding"/>
    <property type="evidence" value="ECO:0007669"/>
    <property type="project" value="UniProtKB-KW"/>
</dbReference>
<dbReference type="Pfam" id="PF00504">
    <property type="entry name" value="Chloroa_b-bind"/>
    <property type="match status" value="2"/>
</dbReference>
<proteinExistence type="predicted"/>
<feature type="signal peptide" evidence="6">
    <location>
        <begin position="1"/>
        <end position="17"/>
    </location>
</feature>
<dbReference type="InterPro" id="IPR001344">
    <property type="entry name" value="Chloro_AB-bd_pln"/>
</dbReference>
<gene>
    <name evidence="7" type="ORF">Cvel_4190</name>
</gene>
<keyword evidence="5" id="KW-0157">Chromophore</keyword>
<comment type="subcellular location">
    <subcellularLocation>
        <location evidence="1">Plastid</location>
        <location evidence="1">Chloroplast</location>
    </subcellularLocation>
</comment>
<dbReference type="SUPFAM" id="SSF103511">
    <property type="entry name" value="Chlorophyll a-b binding protein"/>
    <property type="match status" value="1"/>
</dbReference>
<keyword evidence="3" id="KW-0602">Photosynthesis</keyword>
<dbReference type="VEuPathDB" id="CryptoDB:Cvel_4190"/>
<evidence type="ECO:0008006" key="8">
    <source>
        <dbReference type="Google" id="ProtNLM"/>
    </source>
</evidence>
<protein>
    <recommendedName>
        <fullName evidence="8">Plastid light harvesting protein</fullName>
    </recommendedName>
</protein>
<accession>A0A0G4G500</accession>
<name>A0A0G4G500_9ALVE</name>
<feature type="binding site" evidence="5">
    <location>
        <position position="79"/>
    </location>
    <ligand>
        <name>chlorophyll a</name>
        <dbReference type="ChEBI" id="CHEBI:58416"/>
        <label>1</label>
    </ligand>
</feature>
<evidence type="ECO:0000256" key="3">
    <source>
        <dbReference type="ARBA" id="ARBA00022531"/>
    </source>
</evidence>
<evidence type="ECO:0000313" key="7">
    <source>
        <dbReference type="EMBL" id="CEM23504.1"/>
    </source>
</evidence>
<dbReference type="AlphaFoldDB" id="A0A0G4G500"/>
<keyword evidence="4" id="KW-0934">Plastid</keyword>
<evidence type="ECO:0000256" key="6">
    <source>
        <dbReference type="SAM" id="SignalP"/>
    </source>
</evidence>
<dbReference type="GO" id="GO:0009507">
    <property type="term" value="C:chloroplast"/>
    <property type="evidence" value="ECO:0007669"/>
    <property type="project" value="UniProtKB-SubCell"/>
</dbReference>
<keyword evidence="2" id="KW-0150">Chloroplast</keyword>
<dbReference type="EMBL" id="CDMZ01000894">
    <property type="protein sequence ID" value="CEM23504.1"/>
    <property type="molecule type" value="Genomic_DNA"/>
</dbReference>
<dbReference type="PhylomeDB" id="A0A0G4G500"/>
<evidence type="ECO:0000256" key="1">
    <source>
        <dbReference type="ARBA" id="ARBA00004229"/>
    </source>
</evidence>
<organism evidence="7">
    <name type="scientific">Chromera velia CCMP2878</name>
    <dbReference type="NCBI Taxonomy" id="1169474"/>
    <lineage>
        <taxon>Eukaryota</taxon>
        <taxon>Sar</taxon>
        <taxon>Alveolata</taxon>
        <taxon>Colpodellida</taxon>
        <taxon>Chromeraceae</taxon>
        <taxon>Chromera</taxon>
    </lineage>
</organism>
<keyword evidence="6" id="KW-0732">Signal</keyword>
<dbReference type="GO" id="GO:0009765">
    <property type="term" value="P:photosynthesis, light harvesting"/>
    <property type="evidence" value="ECO:0007669"/>
    <property type="project" value="InterPro"/>
</dbReference>
<evidence type="ECO:0000256" key="2">
    <source>
        <dbReference type="ARBA" id="ARBA00022528"/>
    </source>
</evidence>
<evidence type="ECO:0000256" key="5">
    <source>
        <dbReference type="PIRSR" id="PIRSR601344-1"/>
    </source>
</evidence>
<dbReference type="GO" id="GO:0016020">
    <property type="term" value="C:membrane"/>
    <property type="evidence" value="ECO:0007669"/>
    <property type="project" value="InterPro"/>
</dbReference>
<feature type="chain" id="PRO_5005189694" description="Plastid light harvesting protein" evidence="6">
    <location>
        <begin position="18"/>
        <end position="210"/>
    </location>
</feature>
<sequence length="210" mass="22586">MKFVAAVAIVGAASVDAFSLSTSTPKTASRSSLKMSIDDAPGAAKYGLPGMETLNPFGLESEDDPQFKDWRLKELKNGRLAMLGLIGAATNAAGIFLPGKLNANFDLPFKGDGPSFADFGLPLTPPAGNIPIEGWLQIFGFIGLMDQLFYKQTDPDVCAKGITYGVPEDPEEYKDLRNKELNNGRLAMVSFLALAAHAGTGKYENWPYIF</sequence>
<dbReference type="PANTHER" id="PTHR21649">
    <property type="entry name" value="CHLOROPHYLL A/B BINDING PROTEIN"/>
    <property type="match status" value="1"/>
</dbReference>
<dbReference type="Gene3D" id="1.10.3460.10">
    <property type="entry name" value="Chlorophyll a/b binding protein domain"/>
    <property type="match status" value="2"/>
</dbReference>
<feature type="binding site" evidence="5">
    <location>
        <position position="73"/>
    </location>
    <ligand>
        <name>chlorophyll a</name>
        <dbReference type="ChEBI" id="CHEBI:58416"/>
        <label>1</label>
    </ligand>
</feature>
<dbReference type="InterPro" id="IPR022796">
    <property type="entry name" value="Chloroa_b-bind"/>
</dbReference>
<feature type="binding site" evidence="5">
    <location>
        <position position="74"/>
    </location>
    <ligand>
        <name>chlorophyll a</name>
        <dbReference type="ChEBI" id="CHEBI:58416"/>
        <label>1</label>
    </ligand>
</feature>
<keyword evidence="5" id="KW-0148">Chlorophyll</keyword>
<evidence type="ECO:0000256" key="4">
    <source>
        <dbReference type="ARBA" id="ARBA00022640"/>
    </source>
</evidence>
<feature type="binding site" evidence="5">
    <location>
        <position position="77"/>
    </location>
    <ligand>
        <name>chlorophyll a</name>
        <dbReference type="ChEBI" id="CHEBI:58416"/>
        <label>1</label>
    </ligand>
</feature>
<reference evidence="7" key="1">
    <citation type="submission" date="2014-11" db="EMBL/GenBank/DDBJ databases">
        <authorList>
            <person name="Otto D Thomas"/>
            <person name="Naeem Raeece"/>
        </authorList>
    </citation>
    <scope>NUCLEOTIDE SEQUENCE</scope>
</reference>